<dbReference type="GeneID" id="31361330"/>
<evidence type="ECO:0000313" key="3">
    <source>
        <dbReference type="Proteomes" id="UP000001396"/>
    </source>
</evidence>
<proteinExistence type="predicted"/>
<sequence>MDYNNIKINADTEQEFIDLLKNTSPSDILSLFFNTQSQRAAIYTRFNKYVHTYITVVIFINVKIYLLQCNSGFKQFLVDNNEEEYQKLCTSVSTMISKISKEIIHIENSLKDIKPNWSAIINQLRELEKAKFLLTSQQQILKTEIHSNTSTKKDEEGNEYSMPTTGCYQEHIDQCNQQLTVCNQQLAQCINEINEKLEELQYELQDDESEVTTPTTSTSTCNHDHH</sequence>
<organism evidence="2 3">
    <name type="scientific">Heterostelium pallidum (strain ATCC 26659 / Pp 5 / PN500)</name>
    <name type="common">Cellular slime mold</name>
    <name type="synonym">Polysphondylium pallidum</name>
    <dbReference type="NCBI Taxonomy" id="670386"/>
    <lineage>
        <taxon>Eukaryota</taxon>
        <taxon>Amoebozoa</taxon>
        <taxon>Evosea</taxon>
        <taxon>Eumycetozoa</taxon>
        <taxon>Dictyostelia</taxon>
        <taxon>Acytosteliales</taxon>
        <taxon>Acytosteliaceae</taxon>
        <taxon>Heterostelium</taxon>
    </lineage>
</organism>
<evidence type="ECO:0000313" key="2">
    <source>
        <dbReference type="EMBL" id="EFA81011.1"/>
    </source>
</evidence>
<accession>D3BBH8</accession>
<dbReference type="Pfam" id="PF14966">
    <property type="entry name" value="DNA_repr_REX1B"/>
    <property type="match status" value="1"/>
</dbReference>
<name>D3BBH8_HETP5</name>
<protein>
    <submittedName>
        <fullName evidence="2">Uncharacterized protein</fullName>
    </submittedName>
</protein>
<dbReference type="EMBL" id="ADBJ01000026">
    <property type="protein sequence ID" value="EFA81011.1"/>
    <property type="molecule type" value="Genomic_DNA"/>
</dbReference>
<evidence type="ECO:0000256" key="1">
    <source>
        <dbReference type="SAM" id="MobiDB-lite"/>
    </source>
</evidence>
<comment type="caution">
    <text evidence="2">The sequence shown here is derived from an EMBL/GenBank/DDBJ whole genome shotgun (WGS) entry which is preliminary data.</text>
</comment>
<dbReference type="InterPro" id="IPR039491">
    <property type="entry name" value="REX1-B"/>
</dbReference>
<dbReference type="PANTHER" id="PTHR28309">
    <property type="entry name" value="REQUIRED FOR EXCISION 1-B DOMAIN-CONTAINING PROTEIN"/>
    <property type="match status" value="1"/>
</dbReference>
<dbReference type="AlphaFoldDB" id="D3BBH8"/>
<dbReference type="Proteomes" id="UP000001396">
    <property type="component" value="Unassembled WGS sequence"/>
</dbReference>
<dbReference type="RefSeq" id="XP_020433129.1">
    <property type="nucleotide sequence ID" value="XM_020576717.1"/>
</dbReference>
<dbReference type="OMA" id="CFYEHIE"/>
<reference evidence="2 3" key="1">
    <citation type="journal article" date="2011" name="Genome Res.">
        <title>Phylogeny-wide analysis of social amoeba genomes highlights ancient origins for complex intercellular communication.</title>
        <authorList>
            <person name="Heidel A.J."/>
            <person name="Lawal H.M."/>
            <person name="Felder M."/>
            <person name="Schilde C."/>
            <person name="Helps N.R."/>
            <person name="Tunggal B."/>
            <person name="Rivero F."/>
            <person name="John U."/>
            <person name="Schleicher M."/>
            <person name="Eichinger L."/>
            <person name="Platzer M."/>
            <person name="Noegel A.A."/>
            <person name="Schaap P."/>
            <person name="Gloeckner G."/>
        </authorList>
    </citation>
    <scope>NUCLEOTIDE SEQUENCE [LARGE SCALE GENOMIC DNA]</scope>
    <source>
        <strain evidence="3">ATCC 26659 / Pp 5 / PN500</strain>
    </source>
</reference>
<keyword evidence="3" id="KW-1185">Reference proteome</keyword>
<feature type="region of interest" description="Disordered" evidence="1">
    <location>
        <begin position="204"/>
        <end position="226"/>
    </location>
</feature>
<dbReference type="PANTHER" id="PTHR28309:SF1">
    <property type="entry name" value="REQUIRED FOR EXCISION 1-B DOMAIN-CONTAINING PROTEIN"/>
    <property type="match status" value="1"/>
</dbReference>
<dbReference type="InParanoid" id="D3BBH8"/>
<gene>
    <name evidence="2" type="ORF">PPL_05846</name>
</gene>